<keyword evidence="1" id="KW-0805">Transcription regulation</keyword>
<evidence type="ECO:0000256" key="2">
    <source>
        <dbReference type="ARBA" id="ARBA00023082"/>
    </source>
</evidence>
<dbReference type="GO" id="GO:0006352">
    <property type="term" value="P:DNA-templated transcription initiation"/>
    <property type="evidence" value="ECO:0007669"/>
    <property type="project" value="InterPro"/>
</dbReference>
<dbReference type="Pfam" id="PF08281">
    <property type="entry name" value="Sigma70_r4_2"/>
    <property type="match status" value="1"/>
</dbReference>
<dbReference type="SUPFAM" id="SSF88659">
    <property type="entry name" value="Sigma3 and sigma4 domains of RNA polymerase sigma factors"/>
    <property type="match status" value="1"/>
</dbReference>
<dbReference type="InterPro" id="IPR039425">
    <property type="entry name" value="RNA_pol_sigma-70-like"/>
</dbReference>
<sequence length="129" mass="15128">MHATLLSVCLHSGERYDFEQFFLRSVRNGVYSWYRRAGNVRTCAIDSIPEPACDIQPDDQYVRFETQVGVHKALCTLRDDDRQVLMLSYFDELSDLEISERLGISHAAVRKRLQRAREKLEEKFLQQCQ</sequence>
<dbReference type="NCBIfam" id="TIGR02937">
    <property type="entry name" value="sigma70-ECF"/>
    <property type="match status" value="1"/>
</dbReference>
<dbReference type="InterPro" id="IPR013249">
    <property type="entry name" value="RNA_pol_sigma70_r4_t2"/>
</dbReference>
<feature type="domain" description="RNA polymerase sigma factor 70 region 4 type 2" evidence="5">
    <location>
        <begin position="70"/>
        <end position="120"/>
    </location>
</feature>
<evidence type="ECO:0000313" key="6">
    <source>
        <dbReference type="EMBL" id="OJH35958.1"/>
    </source>
</evidence>
<evidence type="ECO:0000313" key="7">
    <source>
        <dbReference type="Proteomes" id="UP000182229"/>
    </source>
</evidence>
<evidence type="ECO:0000256" key="4">
    <source>
        <dbReference type="ARBA" id="ARBA00023163"/>
    </source>
</evidence>
<dbReference type="Proteomes" id="UP000182229">
    <property type="component" value="Unassembled WGS sequence"/>
</dbReference>
<comment type="caution">
    <text evidence="6">The sequence shown here is derived from an EMBL/GenBank/DDBJ whole genome shotgun (WGS) entry which is preliminary data.</text>
</comment>
<dbReference type="GO" id="GO:0016987">
    <property type="term" value="F:sigma factor activity"/>
    <property type="evidence" value="ECO:0007669"/>
    <property type="project" value="UniProtKB-KW"/>
</dbReference>
<reference evidence="6 7" key="2">
    <citation type="submission" date="2016-12" db="EMBL/GenBank/DDBJ databases">
        <title>Draft Genome Sequence of Cystobacter ferrugineus Strain Cbfe23.</title>
        <authorList>
            <person name="Akbar S."/>
            <person name="Dowd S.E."/>
            <person name="Stevens D.C."/>
        </authorList>
    </citation>
    <scope>NUCLEOTIDE SEQUENCE [LARGE SCALE GENOMIC DNA]</scope>
    <source>
        <strain evidence="6 7">Cbfe23</strain>
    </source>
</reference>
<dbReference type="EMBL" id="MPIN01000012">
    <property type="protein sequence ID" value="OJH35958.1"/>
    <property type="molecule type" value="Genomic_DNA"/>
</dbReference>
<evidence type="ECO:0000259" key="5">
    <source>
        <dbReference type="Pfam" id="PF08281"/>
    </source>
</evidence>
<dbReference type="InterPro" id="IPR013324">
    <property type="entry name" value="RNA_pol_sigma_r3/r4-like"/>
</dbReference>
<dbReference type="AlphaFoldDB" id="A0A1L9B114"/>
<name>A0A1L9B114_9BACT</name>
<evidence type="ECO:0000256" key="3">
    <source>
        <dbReference type="ARBA" id="ARBA00023125"/>
    </source>
</evidence>
<accession>A0A1L9B114</accession>
<keyword evidence="2" id="KW-0731">Sigma factor</keyword>
<protein>
    <recommendedName>
        <fullName evidence="5">RNA polymerase sigma factor 70 region 4 type 2 domain-containing protein</fullName>
    </recommendedName>
</protein>
<keyword evidence="7" id="KW-1185">Reference proteome</keyword>
<keyword evidence="4" id="KW-0804">Transcription</keyword>
<keyword evidence="3" id="KW-0238">DNA-binding</keyword>
<dbReference type="Gene3D" id="1.10.10.10">
    <property type="entry name" value="Winged helix-like DNA-binding domain superfamily/Winged helix DNA-binding domain"/>
    <property type="match status" value="1"/>
</dbReference>
<organism evidence="6 7">
    <name type="scientific">Cystobacter ferrugineus</name>
    <dbReference type="NCBI Taxonomy" id="83449"/>
    <lineage>
        <taxon>Bacteria</taxon>
        <taxon>Pseudomonadati</taxon>
        <taxon>Myxococcota</taxon>
        <taxon>Myxococcia</taxon>
        <taxon>Myxococcales</taxon>
        <taxon>Cystobacterineae</taxon>
        <taxon>Archangiaceae</taxon>
        <taxon>Cystobacter</taxon>
    </lineage>
</organism>
<dbReference type="RefSeq" id="WP_187345268.1">
    <property type="nucleotide sequence ID" value="NZ_MPIN01000012.1"/>
</dbReference>
<dbReference type="InterPro" id="IPR014284">
    <property type="entry name" value="RNA_pol_sigma-70_dom"/>
</dbReference>
<dbReference type="GO" id="GO:0003677">
    <property type="term" value="F:DNA binding"/>
    <property type="evidence" value="ECO:0007669"/>
    <property type="project" value="UniProtKB-KW"/>
</dbReference>
<dbReference type="InterPro" id="IPR036388">
    <property type="entry name" value="WH-like_DNA-bd_sf"/>
</dbReference>
<dbReference type="PANTHER" id="PTHR43133:SF8">
    <property type="entry name" value="RNA POLYMERASE SIGMA FACTOR HI_1459-RELATED"/>
    <property type="match status" value="1"/>
</dbReference>
<dbReference type="STRING" id="83449.BON30_35725"/>
<dbReference type="PANTHER" id="PTHR43133">
    <property type="entry name" value="RNA POLYMERASE ECF-TYPE SIGMA FACTO"/>
    <property type="match status" value="1"/>
</dbReference>
<gene>
    <name evidence="6" type="ORF">BON30_35725</name>
</gene>
<reference evidence="7" key="1">
    <citation type="submission" date="2016-11" db="EMBL/GenBank/DDBJ databases">
        <authorList>
            <person name="Shukria A."/>
            <person name="Stevens D.C."/>
        </authorList>
    </citation>
    <scope>NUCLEOTIDE SEQUENCE [LARGE SCALE GENOMIC DNA]</scope>
    <source>
        <strain evidence="7">Cbfe23</strain>
    </source>
</reference>
<proteinExistence type="predicted"/>
<evidence type="ECO:0000256" key="1">
    <source>
        <dbReference type="ARBA" id="ARBA00023015"/>
    </source>
</evidence>
<dbReference type="CDD" id="cd06171">
    <property type="entry name" value="Sigma70_r4"/>
    <property type="match status" value="1"/>
</dbReference>